<dbReference type="Gene3D" id="3.40.50.300">
    <property type="entry name" value="P-loop containing nucleotide triphosphate hydrolases"/>
    <property type="match status" value="1"/>
</dbReference>
<dbReference type="InterPro" id="IPR027417">
    <property type="entry name" value="P-loop_NTPase"/>
</dbReference>
<dbReference type="PANTHER" id="PTHR22847:SF637">
    <property type="entry name" value="WD REPEAT DOMAIN 5B"/>
    <property type="match status" value="1"/>
</dbReference>
<dbReference type="PROSITE" id="PS50294">
    <property type="entry name" value="WD_REPEATS_REGION"/>
    <property type="match status" value="14"/>
</dbReference>
<dbReference type="InterPro" id="IPR011047">
    <property type="entry name" value="Quinoprotein_ADH-like_sf"/>
</dbReference>
<evidence type="ECO:0000259" key="5">
    <source>
        <dbReference type="PROSITE" id="PS50104"/>
    </source>
</evidence>
<feature type="region of interest" description="Disordered" evidence="4">
    <location>
        <begin position="149"/>
        <end position="187"/>
    </location>
</feature>
<dbReference type="InterPro" id="IPR019775">
    <property type="entry name" value="WD40_repeat_CS"/>
</dbReference>
<feature type="repeat" description="WD" evidence="3">
    <location>
        <begin position="751"/>
        <end position="792"/>
    </location>
</feature>
<feature type="compositionally biased region" description="Low complexity" evidence="4">
    <location>
        <begin position="152"/>
        <end position="174"/>
    </location>
</feature>
<evidence type="ECO:0000256" key="1">
    <source>
        <dbReference type="ARBA" id="ARBA00022574"/>
    </source>
</evidence>
<evidence type="ECO:0000256" key="4">
    <source>
        <dbReference type="SAM" id="MobiDB-lite"/>
    </source>
</evidence>
<feature type="repeat" description="WD" evidence="3">
    <location>
        <begin position="1044"/>
        <end position="1085"/>
    </location>
</feature>
<dbReference type="PROSITE" id="PS50104">
    <property type="entry name" value="TIR"/>
    <property type="match status" value="1"/>
</dbReference>
<keyword evidence="1 3" id="KW-0853">WD repeat</keyword>
<dbReference type="InterPro" id="IPR001680">
    <property type="entry name" value="WD40_rpt"/>
</dbReference>
<dbReference type="Gene3D" id="2.130.10.10">
    <property type="entry name" value="YVTN repeat-like/Quinoprotein amine dehydrogenase"/>
    <property type="match status" value="5"/>
</dbReference>
<protein>
    <recommendedName>
        <fullName evidence="5">TIR domain-containing protein</fullName>
    </recommendedName>
</protein>
<dbReference type="PROSITE" id="PS50082">
    <property type="entry name" value="WD_REPEATS_2"/>
    <property type="match status" value="14"/>
</dbReference>
<feature type="repeat" description="WD" evidence="3">
    <location>
        <begin position="918"/>
        <end position="959"/>
    </location>
</feature>
<feature type="repeat" description="WD" evidence="3">
    <location>
        <begin position="674"/>
        <end position="708"/>
    </location>
</feature>
<dbReference type="GO" id="GO:0007165">
    <property type="term" value="P:signal transduction"/>
    <property type="evidence" value="ECO:0007669"/>
    <property type="project" value="InterPro"/>
</dbReference>
<evidence type="ECO:0000256" key="3">
    <source>
        <dbReference type="PROSITE-ProRule" id="PRU00221"/>
    </source>
</evidence>
<dbReference type="InterPro" id="IPR000157">
    <property type="entry name" value="TIR_dom"/>
</dbReference>
<dbReference type="GO" id="GO:0043531">
    <property type="term" value="F:ADP binding"/>
    <property type="evidence" value="ECO:0007669"/>
    <property type="project" value="InterPro"/>
</dbReference>
<feature type="repeat" description="WD" evidence="3">
    <location>
        <begin position="876"/>
        <end position="917"/>
    </location>
</feature>
<dbReference type="SUPFAM" id="SSF50998">
    <property type="entry name" value="Quinoprotein alcohol dehydrogenase-like"/>
    <property type="match status" value="2"/>
</dbReference>
<feature type="repeat" description="WD" evidence="3">
    <location>
        <begin position="835"/>
        <end position="867"/>
    </location>
</feature>
<dbReference type="InterPro" id="IPR015943">
    <property type="entry name" value="WD40/YVTN_repeat-like_dom_sf"/>
</dbReference>
<feature type="repeat" description="WD" evidence="3">
    <location>
        <begin position="960"/>
        <end position="1001"/>
    </location>
</feature>
<comment type="caution">
    <text evidence="6">The sequence shown here is derived from an EMBL/GenBank/DDBJ whole genome shotgun (WGS) entry which is preliminary data.</text>
</comment>
<keyword evidence="2" id="KW-0677">Repeat</keyword>
<dbReference type="PRINTS" id="PR00364">
    <property type="entry name" value="DISEASERSIST"/>
</dbReference>
<dbReference type="InterPro" id="IPR002182">
    <property type="entry name" value="NB-ARC"/>
</dbReference>
<feature type="repeat" description="WD" evidence="3">
    <location>
        <begin position="1002"/>
        <end position="1043"/>
    </location>
</feature>
<dbReference type="InterPro" id="IPR035897">
    <property type="entry name" value="Toll_tir_struct_dom_sf"/>
</dbReference>
<evidence type="ECO:0000256" key="2">
    <source>
        <dbReference type="ARBA" id="ARBA00022737"/>
    </source>
</evidence>
<dbReference type="InterPro" id="IPR003593">
    <property type="entry name" value="AAA+_ATPase"/>
</dbReference>
<accession>A0A150SLY8</accession>
<name>A0A150SLY8_SORCE</name>
<dbReference type="Gene3D" id="3.40.50.10140">
    <property type="entry name" value="Toll/interleukin-1 receptor homology (TIR) domain"/>
    <property type="match status" value="1"/>
</dbReference>
<proteinExistence type="predicted"/>
<dbReference type="SMART" id="SM00382">
    <property type="entry name" value="AAA"/>
    <property type="match status" value="1"/>
</dbReference>
<dbReference type="Pfam" id="PF13676">
    <property type="entry name" value="TIR_2"/>
    <property type="match status" value="1"/>
</dbReference>
<dbReference type="Pfam" id="PF00400">
    <property type="entry name" value="WD40"/>
    <property type="match status" value="14"/>
</dbReference>
<dbReference type="SUPFAM" id="SSF52200">
    <property type="entry name" value="Toll/Interleukin receptor TIR domain"/>
    <property type="match status" value="1"/>
</dbReference>
<dbReference type="SMART" id="SM00320">
    <property type="entry name" value="WD40"/>
    <property type="match status" value="14"/>
</dbReference>
<dbReference type="Proteomes" id="UP000075635">
    <property type="component" value="Unassembled WGS sequence"/>
</dbReference>
<dbReference type="SUPFAM" id="SSF50978">
    <property type="entry name" value="WD40 repeat-like"/>
    <property type="match status" value="1"/>
</dbReference>
<feature type="repeat" description="WD" evidence="3">
    <location>
        <begin position="1129"/>
        <end position="1170"/>
    </location>
</feature>
<feature type="repeat" description="WD" evidence="3">
    <location>
        <begin position="709"/>
        <end position="750"/>
    </location>
</feature>
<dbReference type="CDD" id="cd00200">
    <property type="entry name" value="WD40"/>
    <property type="match status" value="2"/>
</dbReference>
<dbReference type="PRINTS" id="PR00320">
    <property type="entry name" value="GPROTEINBRPT"/>
</dbReference>
<feature type="repeat" description="WD" evidence="3">
    <location>
        <begin position="1086"/>
        <end position="1118"/>
    </location>
</feature>
<dbReference type="PANTHER" id="PTHR22847">
    <property type="entry name" value="WD40 REPEAT PROTEIN"/>
    <property type="match status" value="1"/>
</dbReference>
<evidence type="ECO:0000313" key="6">
    <source>
        <dbReference type="EMBL" id="KYF93449.1"/>
    </source>
</evidence>
<organism evidence="6 7">
    <name type="scientific">Sorangium cellulosum</name>
    <name type="common">Polyangium cellulosum</name>
    <dbReference type="NCBI Taxonomy" id="56"/>
    <lineage>
        <taxon>Bacteria</taxon>
        <taxon>Pseudomonadati</taxon>
        <taxon>Myxococcota</taxon>
        <taxon>Polyangia</taxon>
        <taxon>Polyangiales</taxon>
        <taxon>Polyangiaceae</taxon>
        <taxon>Sorangium</taxon>
    </lineage>
</organism>
<feature type="domain" description="TIR" evidence="5">
    <location>
        <begin position="1"/>
        <end position="143"/>
    </location>
</feature>
<dbReference type="EMBL" id="JEMB01000817">
    <property type="protein sequence ID" value="KYF93449.1"/>
    <property type="molecule type" value="Genomic_DNA"/>
</dbReference>
<feature type="repeat" description="WD" evidence="3">
    <location>
        <begin position="1171"/>
        <end position="1211"/>
    </location>
</feature>
<dbReference type="Gene3D" id="2.160.20.80">
    <property type="entry name" value="E3 ubiquitin-protein ligase SopA"/>
    <property type="match status" value="1"/>
</dbReference>
<feature type="repeat" description="WD" evidence="3">
    <location>
        <begin position="793"/>
        <end position="834"/>
    </location>
</feature>
<sequence length="1287" mass="139290">MPVDVFFSYSRHDESLRGELETHLALLESQGIVRSWSDRQIDAGDEWRHRTSEQLEGADLILLLVSADFLASPYCRDVEMTRALQRHHAGEARVIPIVLRACDLRCAPFERLPRLPAGGKPVKSWPDRDEAWTNVAAGIREAAEEILRGARGPATPESGSAAASAGSRRPGAPGELRPGSEPREEPSVAISCRQRGIPLPDVGELIGRDTEVATLEGWIVDERCSVVLLLGMGGIGKTTMARAVAEDIQRHFDYVCWQDLRNAPPLLDVLEEPIKLFSGQRRTSLPDTSEKRILLLLELLRDHRCLLILDNVESIFEEGTRAGFYRDGFSDYGRLLRAAGEGSHQSCLLLTSREPPSELKHLAGLRRRVRALSLGGLDGDGGRRLLADRGLRGSEPEWSRLIALYRGNPLALNLMAGVIQKLFDGELAAFLREGVVTFGDVDGLLREHLKRLPGLGIELVHWLAVERDPVTFSELAREVMFLRAMDHERTSPGERRLGPLRPVARKELLEALDDLQERSLIEKSGSRFTLQPVVMEHVTALLIDEACQEIASGAPELLARLPLLKAQTREYVRESQVQLIVKPIADRLRLAFGEPGAADRLTGFLALLRARPAPGYLGGNILNLLMQLGADVSGSDFSRMYVWNADLRGKVLRAVNFAGADLAGCAFTQTFGIVLSLAFSPDGSTFAAGTADGEIRVWDSETGNQVLICAGHAGWVSAVAYTPDGARLVSGSWDRTVRVWDSASGLPVLVLSGHTDKVRSVACSPDGRTIASGGVDQTVRVWDAQSGALLLTLNGHAGWVTSVAFSPDGRRLASAGSDGTVRLWGLDGQPQMRTLEAHPGQVWAVAFAPDGARLASGWDDGAIQLLDRSGEHVRTLRGHTNRVKSISFSRNGKLLVSGSTDHTVRTWEVESGECLNTFIDHTNWVDAVAFSPFSDAVLTGSSDQSIRLWSAATGQRLLTFTGHAGQVWCLAFSASANLLASGGDDHLVRLWNAAAGTALRVLSGHRNRVRGLAFSPDGVFLASASHDRTVRLWDTQSGACRHVLRGHADQVWSVAFSPDGRRLASGSNDETVRIWDVGTGECRHVLRGRSGHVRAVAFSPDGSRLAAGGPDPRIHLWSPVTGDHFGTLREPDDGWVWSLAFAPDGRTLASAGTGTTIRLWDVHEGTVRSDLKGHMDRVWSLCFAADGRLASGSEDATMRVWDSETGACLRVFEGHAAAVWSVAFGRDGGTVASAGGDNEIRVYSASSGSLLYASRGERPYAHMNIAGVTGLTGAQIDALVELGAVKG</sequence>
<dbReference type="Pfam" id="PF00931">
    <property type="entry name" value="NB-ARC"/>
    <property type="match status" value="1"/>
</dbReference>
<feature type="repeat" description="WD" evidence="3">
    <location>
        <begin position="1212"/>
        <end position="1253"/>
    </location>
</feature>
<dbReference type="SMART" id="SM00255">
    <property type="entry name" value="TIR"/>
    <property type="match status" value="1"/>
</dbReference>
<dbReference type="InterPro" id="IPR020472">
    <property type="entry name" value="WD40_PAC1"/>
</dbReference>
<reference evidence="6 7" key="1">
    <citation type="submission" date="2014-02" db="EMBL/GenBank/DDBJ databases">
        <title>The small core and large imbalanced accessory genome model reveals a collaborative survival strategy of Sorangium cellulosum strains in nature.</title>
        <authorList>
            <person name="Han K."/>
            <person name="Peng R."/>
            <person name="Blom J."/>
            <person name="Li Y.-Z."/>
        </authorList>
    </citation>
    <scope>NUCLEOTIDE SEQUENCE [LARGE SCALE GENOMIC DNA]</scope>
    <source>
        <strain evidence="6 7">So0011-07</strain>
    </source>
</reference>
<dbReference type="PROSITE" id="PS00678">
    <property type="entry name" value="WD_REPEATS_1"/>
    <property type="match status" value="5"/>
</dbReference>
<dbReference type="SUPFAM" id="SSF52540">
    <property type="entry name" value="P-loop containing nucleoside triphosphate hydrolases"/>
    <property type="match status" value="1"/>
</dbReference>
<gene>
    <name evidence="6" type="ORF">BE17_19980</name>
</gene>
<dbReference type="InterPro" id="IPR036322">
    <property type="entry name" value="WD40_repeat_dom_sf"/>
</dbReference>
<evidence type="ECO:0000313" key="7">
    <source>
        <dbReference type="Proteomes" id="UP000075635"/>
    </source>
</evidence>